<protein>
    <recommendedName>
        <fullName evidence="3">Spore coat protein</fullName>
    </recommendedName>
</protein>
<reference evidence="1 2" key="1">
    <citation type="submission" date="2020-07" db="EMBL/GenBank/DDBJ databases">
        <authorList>
            <person name="Feng H."/>
        </authorList>
    </citation>
    <scope>NUCLEOTIDE SEQUENCE [LARGE SCALE GENOMIC DNA]</scope>
    <source>
        <strain evidence="2">s-11</strain>
    </source>
</reference>
<gene>
    <name evidence="1" type="ORF">H1164_04275</name>
</gene>
<dbReference type="Proteomes" id="UP000530514">
    <property type="component" value="Unassembled WGS sequence"/>
</dbReference>
<dbReference type="EMBL" id="JACEIP010000004">
    <property type="protein sequence ID" value="MBA4542115.1"/>
    <property type="molecule type" value="Genomic_DNA"/>
</dbReference>
<proteinExistence type="predicted"/>
<dbReference type="OrthoDB" id="1799385at2"/>
<dbReference type="InterPro" id="IPR012347">
    <property type="entry name" value="Ferritin-like"/>
</dbReference>
<keyword evidence="2" id="KW-1185">Reference proteome</keyword>
<evidence type="ECO:0000313" key="2">
    <source>
        <dbReference type="Proteomes" id="UP000530514"/>
    </source>
</evidence>
<organism evidence="1 2">
    <name type="scientific">Thermoactinomyces daqus</name>
    <dbReference type="NCBI Taxonomy" id="1329516"/>
    <lineage>
        <taxon>Bacteria</taxon>
        <taxon>Bacillati</taxon>
        <taxon>Bacillota</taxon>
        <taxon>Bacilli</taxon>
        <taxon>Bacillales</taxon>
        <taxon>Thermoactinomycetaceae</taxon>
        <taxon>Thermoactinomyces</taxon>
    </lineage>
</organism>
<sequence>MLKGAAVVDLKRRDSKVQLSDKDLHYLTDEMSWELLAMKKCNHYAGLCQDASVQSLINQIGQMHQRHYEMLLSQIQSSTGAASTSQPNAANQQMN</sequence>
<dbReference type="AlphaFoldDB" id="A0A7W2AHF3"/>
<evidence type="ECO:0000313" key="1">
    <source>
        <dbReference type="EMBL" id="MBA4542115.1"/>
    </source>
</evidence>
<dbReference type="Gene3D" id="1.20.1260.10">
    <property type="match status" value="1"/>
</dbReference>
<comment type="caution">
    <text evidence="1">The sequence shown here is derived from an EMBL/GenBank/DDBJ whole genome shotgun (WGS) entry which is preliminary data.</text>
</comment>
<name>A0A7W2AHF3_9BACL</name>
<accession>A0A7W2AHF3</accession>
<evidence type="ECO:0008006" key="3">
    <source>
        <dbReference type="Google" id="ProtNLM"/>
    </source>
</evidence>